<evidence type="ECO:0000256" key="1">
    <source>
        <dbReference type="ARBA" id="ARBA00004196"/>
    </source>
</evidence>
<dbReference type="InterPro" id="IPR006143">
    <property type="entry name" value="RND_pump_MFP"/>
</dbReference>
<keyword evidence="11" id="KW-1185">Reference proteome</keyword>
<dbReference type="Pfam" id="PF25917">
    <property type="entry name" value="BSH_RND"/>
    <property type="match status" value="1"/>
</dbReference>
<dbReference type="PANTHER" id="PTHR30469:SF18">
    <property type="entry name" value="RESISTANCE-NODULATION-CELL DIVISION (RND) EFFLUX MEMBRANE FUSION PROTEIN-RELATED"/>
    <property type="match status" value="1"/>
</dbReference>
<comment type="similarity">
    <text evidence="2">Belongs to the membrane fusion protein (MFP) (TC 8.A.1) family.</text>
</comment>
<accession>A0A1M5F570</accession>
<dbReference type="InterPro" id="IPR058627">
    <property type="entry name" value="MdtA-like_C"/>
</dbReference>
<dbReference type="InterPro" id="IPR058625">
    <property type="entry name" value="MdtA-like_BSH"/>
</dbReference>
<dbReference type="InterPro" id="IPR058792">
    <property type="entry name" value="Beta-barrel_RND_2"/>
</dbReference>
<evidence type="ECO:0000256" key="2">
    <source>
        <dbReference type="ARBA" id="ARBA00009477"/>
    </source>
</evidence>
<feature type="coiled-coil region" evidence="4">
    <location>
        <begin position="115"/>
        <end position="142"/>
    </location>
</feature>
<feature type="chain" id="PRO_5012341309" evidence="5">
    <location>
        <begin position="28"/>
        <end position="363"/>
    </location>
</feature>
<evidence type="ECO:0000259" key="9">
    <source>
        <dbReference type="Pfam" id="PF25967"/>
    </source>
</evidence>
<protein>
    <submittedName>
        <fullName evidence="10">RND family efflux transporter, MFP subunit</fullName>
    </submittedName>
</protein>
<evidence type="ECO:0000256" key="4">
    <source>
        <dbReference type="SAM" id="Coils"/>
    </source>
</evidence>
<keyword evidence="5" id="KW-0732">Signal</keyword>
<feature type="domain" description="Multidrug resistance protein MdtA-like C-terminal permuted SH3" evidence="9">
    <location>
        <begin position="298"/>
        <end position="355"/>
    </location>
</feature>
<dbReference type="InterPro" id="IPR058624">
    <property type="entry name" value="MdtA-like_HH"/>
</dbReference>
<evidence type="ECO:0000313" key="10">
    <source>
        <dbReference type="EMBL" id="SHF86518.1"/>
    </source>
</evidence>
<dbReference type="Gene3D" id="1.10.287.470">
    <property type="entry name" value="Helix hairpin bin"/>
    <property type="match status" value="1"/>
</dbReference>
<name>A0A1M5F570_VIBGA</name>
<dbReference type="Proteomes" id="UP000184159">
    <property type="component" value="Unassembled WGS sequence"/>
</dbReference>
<dbReference type="Pfam" id="PF25876">
    <property type="entry name" value="HH_MFP_RND"/>
    <property type="match status" value="1"/>
</dbReference>
<dbReference type="GO" id="GO:1990281">
    <property type="term" value="C:efflux pump complex"/>
    <property type="evidence" value="ECO:0007669"/>
    <property type="project" value="TreeGrafter"/>
</dbReference>
<evidence type="ECO:0000259" key="6">
    <source>
        <dbReference type="Pfam" id="PF25876"/>
    </source>
</evidence>
<dbReference type="Gene3D" id="2.40.50.100">
    <property type="match status" value="1"/>
</dbReference>
<reference evidence="11" key="1">
    <citation type="submission" date="2016-11" db="EMBL/GenBank/DDBJ databases">
        <authorList>
            <person name="Varghese N."/>
            <person name="Submissions S."/>
        </authorList>
    </citation>
    <scope>NUCLEOTIDE SEQUENCE [LARGE SCALE GENOMIC DNA]</scope>
    <source>
        <strain evidence="11">DSM 21264</strain>
    </source>
</reference>
<dbReference type="GO" id="GO:0015562">
    <property type="term" value="F:efflux transmembrane transporter activity"/>
    <property type="evidence" value="ECO:0007669"/>
    <property type="project" value="TreeGrafter"/>
</dbReference>
<gene>
    <name evidence="10" type="ORF">SAMN02745781_03346</name>
</gene>
<dbReference type="RefSeq" id="WP_106406984.1">
    <property type="nucleotide sequence ID" value="NZ_FQUH01000019.1"/>
</dbReference>
<dbReference type="Gene3D" id="2.40.30.170">
    <property type="match status" value="1"/>
</dbReference>
<sequence>MKQHIRQLALGLVVLAGQTFLAGPAFAGQTVLAAQAGESLAGQTKEHQEGQTLIIKRETIPEQITFDGIVQPVNQGTVAAQTSGRVVGMYVDVNDVVQQGDVLLEISATQQTASYDSAVAQLNQAIAQNKEAQTQVKRFRQLISRGAVSQGQLDSAEARARTTAAAVQAAKAATVKAKDALGYTSIKAPYSGIVTQRHVELGETVSPGMPLLSGYGMSPLRVEFQMPQRYRALVTQAQQFSIELPNGDVLQPSQYTLFRYADPNSHTFTMRLRLPETSDAELAPGMWVKASFHTGDRQVVLVPKSAVIRRGELSAVFRVQDEGKTQRLNPVRLGQDYGDSVEILSGLEIGDQIVTHVFPIDAQ</sequence>
<proteinExistence type="inferred from homology"/>
<evidence type="ECO:0000256" key="3">
    <source>
        <dbReference type="ARBA" id="ARBA00022448"/>
    </source>
</evidence>
<dbReference type="NCBIfam" id="TIGR01730">
    <property type="entry name" value="RND_mfp"/>
    <property type="match status" value="1"/>
</dbReference>
<evidence type="ECO:0000259" key="7">
    <source>
        <dbReference type="Pfam" id="PF25917"/>
    </source>
</evidence>
<keyword evidence="4" id="KW-0175">Coiled coil</keyword>
<evidence type="ECO:0000313" key="11">
    <source>
        <dbReference type="Proteomes" id="UP000184159"/>
    </source>
</evidence>
<dbReference type="PANTHER" id="PTHR30469">
    <property type="entry name" value="MULTIDRUG RESISTANCE PROTEIN MDTA"/>
    <property type="match status" value="1"/>
</dbReference>
<organism evidence="10 11">
    <name type="scientific">Vibrio gazogenes DSM 21264 = NBRC 103151</name>
    <dbReference type="NCBI Taxonomy" id="1123492"/>
    <lineage>
        <taxon>Bacteria</taxon>
        <taxon>Pseudomonadati</taxon>
        <taxon>Pseudomonadota</taxon>
        <taxon>Gammaproteobacteria</taxon>
        <taxon>Vibrionales</taxon>
        <taxon>Vibrionaceae</taxon>
        <taxon>Vibrio</taxon>
    </lineage>
</organism>
<keyword evidence="3" id="KW-0813">Transport</keyword>
<dbReference type="AlphaFoldDB" id="A0A1M5F570"/>
<feature type="domain" description="Multidrug resistance protein MdtA-like alpha-helical hairpin" evidence="6">
    <location>
        <begin position="115"/>
        <end position="184"/>
    </location>
</feature>
<evidence type="ECO:0000256" key="5">
    <source>
        <dbReference type="SAM" id="SignalP"/>
    </source>
</evidence>
<dbReference type="EMBL" id="FQUH01000019">
    <property type="protein sequence ID" value="SHF86518.1"/>
    <property type="molecule type" value="Genomic_DNA"/>
</dbReference>
<evidence type="ECO:0000259" key="8">
    <source>
        <dbReference type="Pfam" id="PF25954"/>
    </source>
</evidence>
<dbReference type="Pfam" id="PF25954">
    <property type="entry name" value="Beta-barrel_RND_2"/>
    <property type="match status" value="1"/>
</dbReference>
<feature type="domain" description="CusB-like beta-barrel" evidence="8">
    <location>
        <begin position="222"/>
        <end position="294"/>
    </location>
</feature>
<feature type="domain" description="Multidrug resistance protein MdtA-like barrel-sandwich hybrid" evidence="7">
    <location>
        <begin position="75"/>
        <end position="208"/>
    </location>
</feature>
<dbReference type="Pfam" id="PF25967">
    <property type="entry name" value="RND-MFP_C"/>
    <property type="match status" value="1"/>
</dbReference>
<dbReference type="SUPFAM" id="SSF111369">
    <property type="entry name" value="HlyD-like secretion proteins"/>
    <property type="match status" value="1"/>
</dbReference>
<comment type="subcellular location">
    <subcellularLocation>
        <location evidence="1">Cell envelope</location>
    </subcellularLocation>
</comment>
<dbReference type="Gene3D" id="2.40.420.20">
    <property type="match status" value="1"/>
</dbReference>
<feature type="signal peptide" evidence="5">
    <location>
        <begin position="1"/>
        <end position="27"/>
    </location>
</feature>